<dbReference type="PANTHER" id="PTHR24061">
    <property type="entry name" value="CALCIUM-SENSING RECEPTOR-RELATED"/>
    <property type="match status" value="1"/>
</dbReference>
<keyword evidence="6" id="KW-0325">Glycoprotein</keyword>
<evidence type="ECO:0000256" key="1">
    <source>
        <dbReference type="ARBA" id="ARBA00004141"/>
    </source>
</evidence>
<dbReference type="SUPFAM" id="SSF53822">
    <property type="entry name" value="Periplasmic binding protein-like I"/>
    <property type="match status" value="1"/>
</dbReference>
<dbReference type="GO" id="GO:0016020">
    <property type="term" value="C:membrane"/>
    <property type="evidence" value="ECO:0007669"/>
    <property type="project" value="UniProtKB-SubCell"/>
</dbReference>
<sequence>TLIFAIEEINNSTQLLPGVSLGYKIYDSCGSIAQAIFSGMALMNGYEETLGDTTCSRPPAVNAIVGESNSSPTIALASIAGPFSLPI</sequence>
<keyword evidence="4" id="KW-0472">Membrane</keyword>
<feature type="non-terminal residue" evidence="8">
    <location>
        <position position="1"/>
    </location>
</feature>
<feature type="non-terminal residue" evidence="8">
    <location>
        <position position="87"/>
    </location>
</feature>
<evidence type="ECO:0000259" key="7">
    <source>
        <dbReference type="Pfam" id="PF01094"/>
    </source>
</evidence>
<accession>A0ABD0P2X3</accession>
<keyword evidence="9" id="KW-1185">Reference proteome</keyword>
<dbReference type="Gene3D" id="3.40.50.2300">
    <property type="match status" value="1"/>
</dbReference>
<comment type="caution">
    <text evidence="8">The sequence shown here is derived from an EMBL/GenBank/DDBJ whole genome shotgun (WGS) entry which is preliminary data.</text>
</comment>
<dbReference type="InterPro" id="IPR028082">
    <property type="entry name" value="Peripla_BP_I"/>
</dbReference>
<keyword evidence="3" id="KW-1133">Transmembrane helix</keyword>
<keyword evidence="2" id="KW-0812">Transmembrane</keyword>
<evidence type="ECO:0000313" key="9">
    <source>
        <dbReference type="Proteomes" id="UP001529510"/>
    </source>
</evidence>
<keyword evidence="5" id="KW-0675">Receptor</keyword>
<dbReference type="InterPro" id="IPR001828">
    <property type="entry name" value="ANF_lig-bd_rcpt"/>
</dbReference>
<dbReference type="PANTHER" id="PTHR24061:SF528">
    <property type="entry name" value="C-FAMILY ODORANT RECEPTOR OLFCD2-RELATED"/>
    <property type="match status" value="1"/>
</dbReference>
<evidence type="ECO:0000256" key="6">
    <source>
        <dbReference type="ARBA" id="ARBA00023180"/>
    </source>
</evidence>
<comment type="subcellular location">
    <subcellularLocation>
        <location evidence="1">Membrane</location>
        <topology evidence="1">Multi-pass membrane protein</topology>
    </subcellularLocation>
</comment>
<feature type="domain" description="Receptor ligand binding region" evidence="7">
    <location>
        <begin position="3"/>
        <end position="87"/>
    </location>
</feature>
<proteinExistence type="predicted"/>
<evidence type="ECO:0000256" key="3">
    <source>
        <dbReference type="ARBA" id="ARBA00022989"/>
    </source>
</evidence>
<gene>
    <name evidence="8" type="ORF">M9458_036621</name>
</gene>
<evidence type="ECO:0000256" key="5">
    <source>
        <dbReference type="ARBA" id="ARBA00023170"/>
    </source>
</evidence>
<name>A0ABD0P2X3_CIRMR</name>
<dbReference type="Proteomes" id="UP001529510">
    <property type="component" value="Unassembled WGS sequence"/>
</dbReference>
<dbReference type="AlphaFoldDB" id="A0ABD0P2X3"/>
<evidence type="ECO:0000256" key="2">
    <source>
        <dbReference type="ARBA" id="ARBA00022692"/>
    </source>
</evidence>
<evidence type="ECO:0000256" key="4">
    <source>
        <dbReference type="ARBA" id="ARBA00023136"/>
    </source>
</evidence>
<dbReference type="Pfam" id="PF01094">
    <property type="entry name" value="ANF_receptor"/>
    <property type="match status" value="1"/>
</dbReference>
<dbReference type="InterPro" id="IPR000337">
    <property type="entry name" value="GPCR_3"/>
</dbReference>
<evidence type="ECO:0000313" key="8">
    <source>
        <dbReference type="EMBL" id="KAL0168399.1"/>
    </source>
</evidence>
<organism evidence="8 9">
    <name type="scientific">Cirrhinus mrigala</name>
    <name type="common">Mrigala</name>
    <dbReference type="NCBI Taxonomy" id="683832"/>
    <lineage>
        <taxon>Eukaryota</taxon>
        <taxon>Metazoa</taxon>
        <taxon>Chordata</taxon>
        <taxon>Craniata</taxon>
        <taxon>Vertebrata</taxon>
        <taxon>Euteleostomi</taxon>
        <taxon>Actinopterygii</taxon>
        <taxon>Neopterygii</taxon>
        <taxon>Teleostei</taxon>
        <taxon>Ostariophysi</taxon>
        <taxon>Cypriniformes</taxon>
        <taxon>Cyprinidae</taxon>
        <taxon>Labeoninae</taxon>
        <taxon>Labeonini</taxon>
        <taxon>Cirrhinus</taxon>
    </lineage>
</organism>
<reference evidence="8 9" key="1">
    <citation type="submission" date="2024-05" db="EMBL/GenBank/DDBJ databases">
        <title>Genome sequencing and assembly of Indian major carp, Cirrhinus mrigala (Hamilton, 1822).</title>
        <authorList>
            <person name="Mohindra V."/>
            <person name="Chowdhury L.M."/>
            <person name="Lal K."/>
            <person name="Jena J.K."/>
        </authorList>
    </citation>
    <scope>NUCLEOTIDE SEQUENCE [LARGE SCALE GENOMIC DNA]</scope>
    <source>
        <strain evidence="8">CM1030</strain>
        <tissue evidence="8">Blood</tissue>
    </source>
</reference>
<protein>
    <recommendedName>
        <fullName evidence="7">Receptor ligand binding region domain-containing protein</fullName>
    </recommendedName>
</protein>
<dbReference type="PRINTS" id="PR00248">
    <property type="entry name" value="GPCRMGR"/>
</dbReference>
<dbReference type="EMBL" id="JAMKFB020000018">
    <property type="protein sequence ID" value="KAL0168399.1"/>
    <property type="molecule type" value="Genomic_DNA"/>
</dbReference>
<dbReference type="InterPro" id="IPR000068">
    <property type="entry name" value="GPCR_3_Ca_sens_rcpt-rel"/>
</dbReference>